<keyword evidence="9" id="KW-0472">Membrane</keyword>
<dbReference type="GO" id="GO:0016020">
    <property type="term" value="C:membrane"/>
    <property type="evidence" value="ECO:0007669"/>
    <property type="project" value="UniProtKB-SubCell"/>
</dbReference>
<dbReference type="GO" id="GO:0016787">
    <property type="term" value="F:hydrolase activity"/>
    <property type="evidence" value="ECO:0007669"/>
    <property type="project" value="UniProtKB-KW"/>
</dbReference>
<reference evidence="12" key="1">
    <citation type="journal article" date="2012" name="Science">
        <title>The Paleozoic origin of enzymatic lignin decomposition reconstructed from 31 fungal genomes.</title>
        <authorList>
            <person name="Floudas D."/>
            <person name="Binder M."/>
            <person name="Riley R."/>
            <person name="Barry K."/>
            <person name="Blanchette R.A."/>
            <person name="Henrissat B."/>
            <person name="Martinez A.T."/>
            <person name="Otillar R."/>
            <person name="Spatafora J.W."/>
            <person name="Yadav J.S."/>
            <person name="Aerts A."/>
            <person name="Benoit I."/>
            <person name="Boyd A."/>
            <person name="Carlson A."/>
            <person name="Copeland A."/>
            <person name="Coutinho P.M."/>
            <person name="de Vries R.P."/>
            <person name="Ferreira P."/>
            <person name="Findley K."/>
            <person name="Foster B."/>
            <person name="Gaskell J."/>
            <person name="Glotzer D."/>
            <person name="Gorecki P."/>
            <person name="Heitman J."/>
            <person name="Hesse C."/>
            <person name="Hori C."/>
            <person name="Igarashi K."/>
            <person name="Jurgens J.A."/>
            <person name="Kallen N."/>
            <person name="Kersten P."/>
            <person name="Kohler A."/>
            <person name="Kuees U."/>
            <person name="Kumar T.K.A."/>
            <person name="Kuo A."/>
            <person name="LaButti K."/>
            <person name="Larrondo L.F."/>
            <person name="Lindquist E."/>
            <person name="Ling A."/>
            <person name="Lombard V."/>
            <person name="Lucas S."/>
            <person name="Lundell T."/>
            <person name="Martin R."/>
            <person name="McLaughlin D.J."/>
            <person name="Morgenstern I."/>
            <person name="Morin E."/>
            <person name="Murat C."/>
            <person name="Nagy L.G."/>
            <person name="Nolan M."/>
            <person name="Ohm R.A."/>
            <person name="Patyshakuliyeva A."/>
            <person name="Rokas A."/>
            <person name="Ruiz-Duenas F.J."/>
            <person name="Sabat G."/>
            <person name="Salamov A."/>
            <person name="Samejima M."/>
            <person name="Schmutz J."/>
            <person name="Slot J.C."/>
            <person name="St John F."/>
            <person name="Stenlid J."/>
            <person name="Sun H."/>
            <person name="Sun S."/>
            <person name="Syed K."/>
            <person name="Tsang A."/>
            <person name="Wiebenga A."/>
            <person name="Young D."/>
            <person name="Pisabarro A."/>
            <person name="Eastwood D.C."/>
            <person name="Martin F."/>
            <person name="Cullen D."/>
            <person name="Grigoriev I.V."/>
            <person name="Hibbett D.S."/>
        </authorList>
    </citation>
    <scope>NUCLEOTIDE SEQUENCE [LARGE SCALE GENOMIC DNA]</scope>
    <source>
        <strain evidence="12">RWD-64-598 SS2</strain>
    </source>
</reference>
<sequence length="315" mass="35790">MPAIPWFRSSNSSDPRSKPPVVANVLGRTYKFDTSQQVFALSCFALGAGSAIGSAFVYRRFFRRLRSSGWVTPDVLERKRWVRGVVTSVGDADNFRLYHTPAFGWRWRPIKFRWVPSKAKDLTGETIHIRIAGMDAPEASHFGREAQPYSAESLAWLKSKIEGKTLYCQLVRRDQYSRIVAVVTYPPRLLPGTFFRGKNLALEMLSAGWAEVYSLTGAEYGPEGKEEHERCEEEARKKKVGMWESESGPRESVAEYKKRYRDATAEKPPSQSSLSSSEEPPPVRRQRRQPITTKEKDNGGARKSWLGRFFGRGSK</sequence>
<evidence type="ECO:0000256" key="9">
    <source>
        <dbReference type="SAM" id="Phobius"/>
    </source>
</evidence>
<keyword evidence="5" id="KW-0255">Endonuclease</keyword>
<dbReference type="SUPFAM" id="SSF50199">
    <property type="entry name" value="Staphylococcal nuclease"/>
    <property type="match status" value="1"/>
</dbReference>
<dbReference type="RefSeq" id="XP_007774854.1">
    <property type="nucleotide sequence ID" value="XM_007776664.1"/>
</dbReference>
<dbReference type="Proteomes" id="UP000053558">
    <property type="component" value="Unassembled WGS sequence"/>
</dbReference>
<keyword evidence="4" id="KW-0540">Nuclease</keyword>
<evidence type="ECO:0000256" key="5">
    <source>
        <dbReference type="ARBA" id="ARBA00022759"/>
    </source>
</evidence>
<comment type="similarity">
    <text evidence="3">Belongs to the LCL3 family.</text>
</comment>
<feature type="compositionally biased region" description="Basic and acidic residues" evidence="8">
    <location>
        <begin position="247"/>
        <end position="265"/>
    </location>
</feature>
<keyword evidence="9" id="KW-0812">Transmembrane</keyword>
<dbReference type="KEGG" id="cput:CONPUDRAFT_85587"/>
<evidence type="ECO:0000256" key="7">
    <source>
        <dbReference type="ARBA" id="ARBA00022837"/>
    </source>
</evidence>
<organism evidence="11 12">
    <name type="scientific">Coniophora puteana (strain RWD-64-598)</name>
    <name type="common">Brown rot fungus</name>
    <dbReference type="NCBI Taxonomy" id="741705"/>
    <lineage>
        <taxon>Eukaryota</taxon>
        <taxon>Fungi</taxon>
        <taxon>Dikarya</taxon>
        <taxon>Basidiomycota</taxon>
        <taxon>Agaricomycotina</taxon>
        <taxon>Agaricomycetes</taxon>
        <taxon>Agaricomycetidae</taxon>
        <taxon>Boletales</taxon>
        <taxon>Coniophorineae</taxon>
        <taxon>Coniophoraceae</taxon>
        <taxon>Coniophora</taxon>
    </lineage>
</organism>
<protein>
    <submittedName>
        <fullName evidence="11">Nuclease</fullName>
    </submittedName>
</protein>
<dbReference type="GeneID" id="19210985"/>
<dbReference type="OrthoDB" id="430293at2759"/>
<dbReference type="InterPro" id="IPR016071">
    <property type="entry name" value="Staphylococal_nuclease_OB-fold"/>
</dbReference>
<feature type="compositionally biased region" description="Basic and acidic residues" evidence="8">
    <location>
        <begin position="222"/>
        <end position="236"/>
    </location>
</feature>
<feature type="domain" description="TNase-like" evidence="10">
    <location>
        <begin position="80"/>
        <end position="245"/>
    </location>
</feature>
<evidence type="ECO:0000256" key="6">
    <source>
        <dbReference type="ARBA" id="ARBA00022801"/>
    </source>
</evidence>
<evidence type="ECO:0000259" key="10">
    <source>
        <dbReference type="PROSITE" id="PS50830"/>
    </source>
</evidence>
<dbReference type="EMBL" id="JH711590">
    <property type="protein sequence ID" value="EIW74776.1"/>
    <property type="molecule type" value="Genomic_DNA"/>
</dbReference>
<dbReference type="PROSITE" id="PS50830">
    <property type="entry name" value="TNASE_3"/>
    <property type="match status" value="1"/>
</dbReference>
<dbReference type="GO" id="GO:0005739">
    <property type="term" value="C:mitochondrion"/>
    <property type="evidence" value="ECO:0007669"/>
    <property type="project" value="UniProtKB-SubCell"/>
</dbReference>
<keyword evidence="12" id="KW-1185">Reference proteome</keyword>
<gene>
    <name evidence="11" type="ORF">CONPUDRAFT_85587</name>
</gene>
<evidence type="ECO:0000256" key="4">
    <source>
        <dbReference type="ARBA" id="ARBA00022722"/>
    </source>
</evidence>
<keyword evidence="7" id="KW-0106">Calcium</keyword>
<dbReference type="GO" id="GO:0004519">
    <property type="term" value="F:endonuclease activity"/>
    <property type="evidence" value="ECO:0007669"/>
    <property type="project" value="UniProtKB-KW"/>
</dbReference>
<evidence type="ECO:0000313" key="11">
    <source>
        <dbReference type="EMBL" id="EIW74776.1"/>
    </source>
</evidence>
<proteinExistence type="inferred from homology"/>
<dbReference type="InterPro" id="IPR035437">
    <property type="entry name" value="SNase_OB-fold_sf"/>
</dbReference>
<accession>A0A5M3M769</accession>
<evidence type="ECO:0000256" key="3">
    <source>
        <dbReference type="ARBA" id="ARBA00005435"/>
    </source>
</evidence>
<dbReference type="Pfam" id="PF00565">
    <property type="entry name" value="SNase"/>
    <property type="match status" value="1"/>
</dbReference>
<comment type="caution">
    <text evidence="11">The sequence shown here is derived from an EMBL/GenBank/DDBJ whole genome shotgun (WGS) entry which is preliminary data.</text>
</comment>
<dbReference type="OMA" id="IYHTPGG"/>
<name>A0A5M3M769_CONPW</name>
<comment type="subcellular location">
    <subcellularLocation>
        <location evidence="1">Membrane</location>
        <topology evidence="1">Single-pass membrane protein</topology>
    </subcellularLocation>
    <subcellularLocation>
        <location evidence="2">Mitochondrion</location>
    </subcellularLocation>
</comment>
<feature type="region of interest" description="Disordered" evidence="8">
    <location>
        <begin position="220"/>
        <end position="315"/>
    </location>
</feature>
<dbReference type="Gene3D" id="2.40.50.90">
    <property type="match status" value="1"/>
</dbReference>
<evidence type="ECO:0000313" key="12">
    <source>
        <dbReference type="Proteomes" id="UP000053558"/>
    </source>
</evidence>
<keyword evidence="6" id="KW-0378">Hydrolase</keyword>
<dbReference type="PANTHER" id="PTHR12302:SF3">
    <property type="entry name" value="SERINE_THREONINE-PROTEIN KINASE 31"/>
    <property type="match status" value="1"/>
</dbReference>
<evidence type="ECO:0000256" key="2">
    <source>
        <dbReference type="ARBA" id="ARBA00004173"/>
    </source>
</evidence>
<feature type="compositionally biased region" description="Low complexity" evidence="8">
    <location>
        <begin position="268"/>
        <end position="278"/>
    </location>
</feature>
<dbReference type="SMART" id="SM00318">
    <property type="entry name" value="SNc"/>
    <property type="match status" value="1"/>
</dbReference>
<dbReference type="AlphaFoldDB" id="A0A5M3M769"/>
<evidence type="ECO:0000256" key="1">
    <source>
        <dbReference type="ARBA" id="ARBA00004167"/>
    </source>
</evidence>
<keyword evidence="9" id="KW-1133">Transmembrane helix</keyword>
<evidence type="ECO:0000256" key="8">
    <source>
        <dbReference type="SAM" id="MobiDB-lite"/>
    </source>
</evidence>
<feature type="transmembrane region" description="Helical" evidence="9">
    <location>
        <begin position="38"/>
        <end position="58"/>
    </location>
</feature>
<dbReference type="PANTHER" id="PTHR12302">
    <property type="entry name" value="EBNA2 BINDING PROTEIN P100"/>
    <property type="match status" value="1"/>
</dbReference>